<dbReference type="PROSITE" id="PS50089">
    <property type="entry name" value="ZF_RING_2"/>
    <property type="match status" value="1"/>
</dbReference>
<feature type="repeat" description="ANK" evidence="6">
    <location>
        <begin position="167"/>
        <end position="199"/>
    </location>
</feature>
<dbReference type="Gene3D" id="3.30.40.10">
    <property type="entry name" value="Zinc/RING finger domain, C3HC4 (zinc finger)"/>
    <property type="match status" value="2"/>
</dbReference>
<dbReference type="SMART" id="SM00064">
    <property type="entry name" value="FYVE"/>
    <property type="match status" value="1"/>
</dbReference>
<dbReference type="EMBL" id="MVBO01000001">
    <property type="protein sequence ID" value="OZJ07015.1"/>
    <property type="molecule type" value="Genomic_DNA"/>
</dbReference>
<dbReference type="InterPro" id="IPR001841">
    <property type="entry name" value="Znf_RING"/>
</dbReference>
<dbReference type="InterPro" id="IPR013083">
    <property type="entry name" value="Znf_RING/FYVE/PHD"/>
</dbReference>
<dbReference type="PROSITE" id="PS50088">
    <property type="entry name" value="ANK_REPEAT"/>
    <property type="match status" value="4"/>
</dbReference>
<evidence type="ECO:0000256" key="1">
    <source>
        <dbReference type="ARBA" id="ARBA00022723"/>
    </source>
</evidence>
<dbReference type="SUPFAM" id="SSF57903">
    <property type="entry name" value="FYVE/PHD zinc finger"/>
    <property type="match status" value="1"/>
</dbReference>
<feature type="repeat" description="ANK" evidence="6">
    <location>
        <begin position="200"/>
        <end position="225"/>
    </location>
</feature>
<dbReference type="Pfam" id="PF01363">
    <property type="entry name" value="FYVE"/>
    <property type="match status" value="1"/>
</dbReference>
<protein>
    <recommendedName>
        <fullName evidence="13">FYVE-type domain-containing protein</fullName>
    </recommendedName>
</protein>
<evidence type="ECO:0000256" key="5">
    <source>
        <dbReference type="ARBA" id="ARBA00023043"/>
    </source>
</evidence>
<evidence type="ECO:0000259" key="9">
    <source>
        <dbReference type="PROSITE" id="PS50089"/>
    </source>
</evidence>
<dbReference type="Pfam" id="PF12796">
    <property type="entry name" value="Ank_2"/>
    <property type="match status" value="1"/>
</dbReference>
<keyword evidence="12" id="KW-1185">Reference proteome</keyword>
<dbReference type="PANTHER" id="PTHR24173">
    <property type="entry name" value="ANKYRIN REPEAT CONTAINING"/>
    <property type="match status" value="1"/>
</dbReference>
<evidence type="ECO:0000313" key="12">
    <source>
        <dbReference type="Proteomes" id="UP000242875"/>
    </source>
</evidence>
<dbReference type="InterPro" id="IPR002110">
    <property type="entry name" value="Ankyrin_rpt"/>
</dbReference>
<dbReference type="SUPFAM" id="SSF116846">
    <property type="entry name" value="MIT domain"/>
    <property type="match status" value="1"/>
</dbReference>
<feature type="domain" description="FYVE-type" evidence="10">
    <location>
        <begin position="659"/>
        <end position="735"/>
    </location>
</feature>
<dbReference type="Gene3D" id="1.20.58.80">
    <property type="entry name" value="Phosphotransferase system, lactose/cellobiose-type IIA subunit"/>
    <property type="match status" value="1"/>
</dbReference>
<keyword evidence="3 7" id="KW-0863">Zinc-finger</keyword>
<feature type="domain" description="RING-type" evidence="9">
    <location>
        <begin position="834"/>
        <end position="875"/>
    </location>
</feature>
<comment type="caution">
    <text evidence="11">The sequence shown here is derived from an EMBL/GenBank/DDBJ whole genome shotgun (WGS) entry which is preliminary data.</text>
</comment>
<feature type="repeat" description="ANK" evidence="6">
    <location>
        <begin position="100"/>
        <end position="122"/>
    </location>
</feature>
<dbReference type="Pfam" id="PF13639">
    <property type="entry name" value="zf-RING_2"/>
    <property type="match status" value="1"/>
</dbReference>
<dbReference type="CDD" id="cd16489">
    <property type="entry name" value="mRING-CH-C4HC2H_ZNRF"/>
    <property type="match status" value="1"/>
</dbReference>
<dbReference type="GO" id="GO:0008270">
    <property type="term" value="F:zinc ion binding"/>
    <property type="evidence" value="ECO:0007669"/>
    <property type="project" value="UniProtKB-KW"/>
</dbReference>
<keyword evidence="4" id="KW-0862">Zinc</keyword>
<evidence type="ECO:0000259" key="10">
    <source>
        <dbReference type="PROSITE" id="PS50178"/>
    </source>
</evidence>
<dbReference type="InterPro" id="IPR000306">
    <property type="entry name" value="Znf_FYVE"/>
</dbReference>
<dbReference type="InterPro" id="IPR036181">
    <property type="entry name" value="MIT_dom_sf"/>
</dbReference>
<evidence type="ECO:0000256" key="4">
    <source>
        <dbReference type="ARBA" id="ARBA00022833"/>
    </source>
</evidence>
<dbReference type="SUPFAM" id="SSF57850">
    <property type="entry name" value="RING/U-box"/>
    <property type="match status" value="1"/>
</dbReference>
<dbReference type="Gene3D" id="1.25.40.20">
    <property type="entry name" value="Ankyrin repeat-containing domain"/>
    <property type="match status" value="2"/>
</dbReference>
<dbReference type="Proteomes" id="UP000242875">
    <property type="component" value="Unassembled WGS sequence"/>
</dbReference>
<reference evidence="11 12" key="1">
    <citation type="journal article" date="2017" name="Mycologia">
        <title>Bifiguratus adelaidae, gen. et sp. nov., a new member of Mucoromycotina in endophytic and soil-dwelling habitats.</title>
        <authorList>
            <person name="Torres-Cruz T.J."/>
            <person name="Billingsley Tobias T.L."/>
            <person name="Almatruk M."/>
            <person name="Hesse C."/>
            <person name="Kuske C.R."/>
            <person name="Desiro A."/>
            <person name="Benucci G.M."/>
            <person name="Bonito G."/>
            <person name="Stajich J.E."/>
            <person name="Dunlap C."/>
            <person name="Arnold A.E."/>
            <person name="Porras-Alfaro A."/>
        </authorList>
    </citation>
    <scope>NUCLEOTIDE SEQUENCE [LARGE SCALE GENOMIC DNA]</scope>
    <source>
        <strain evidence="11 12">AZ0501</strain>
    </source>
</reference>
<organism evidence="11 12">
    <name type="scientific">Bifiguratus adelaidae</name>
    <dbReference type="NCBI Taxonomy" id="1938954"/>
    <lineage>
        <taxon>Eukaryota</taxon>
        <taxon>Fungi</taxon>
        <taxon>Fungi incertae sedis</taxon>
        <taxon>Mucoromycota</taxon>
        <taxon>Mucoromycotina</taxon>
        <taxon>Endogonomycetes</taxon>
        <taxon>Endogonales</taxon>
        <taxon>Endogonales incertae sedis</taxon>
        <taxon>Bifiguratus</taxon>
    </lineage>
</organism>
<feature type="region of interest" description="Disordered" evidence="8">
    <location>
        <begin position="596"/>
        <end position="615"/>
    </location>
</feature>
<dbReference type="InterPro" id="IPR036770">
    <property type="entry name" value="Ankyrin_rpt-contain_sf"/>
</dbReference>
<dbReference type="PROSITE" id="PS50297">
    <property type="entry name" value="ANK_REP_REGION"/>
    <property type="match status" value="4"/>
</dbReference>
<dbReference type="InterPro" id="IPR017455">
    <property type="entry name" value="Znf_FYVE-rel"/>
</dbReference>
<feature type="repeat" description="ANK" evidence="6">
    <location>
        <begin position="134"/>
        <end position="166"/>
    </location>
</feature>
<dbReference type="SUPFAM" id="SSF48403">
    <property type="entry name" value="Ankyrin repeat"/>
    <property type="match status" value="1"/>
</dbReference>
<dbReference type="PROSITE" id="PS50178">
    <property type="entry name" value="ZF_FYVE"/>
    <property type="match status" value="1"/>
</dbReference>
<gene>
    <name evidence="11" type="ORF">BZG36_00018</name>
</gene>
<evidence type="ECO:0000256" key="3">
    <source>
        <dbReference type="ARBA" id="ARBA00022771"/>
    </source>
</evidence>
<dbReference type="SMART" id="SM00745">
    <property type="entry name" value="MIT"/>
    <property type="match status" value="1"/>
</dbReference>
<dbReference type="InterPro" id="IPR007330">
    <property type="entry name" value="MIT_dom"/>
</dbReference>
<evidence type="ECO:0000256" key="7">
    <source>
        <dbReference type="PROSITE-ProRule" id="PRU00175"/>
    </source>
</evidence>
<dbReference type="OrthoDB" id="660555at2759"/>
<keyword evidence="1" id="KW-0479">Metal-binding</keyword>
<evidence type="ECO:0000313" key="11">
    <source>
        <dbReference type="EMBL" id="OZJ07015.1"/>
    </source>
</evidence>
<dbReference type="Pfam" id="PF00023">
    <property type="entry name" value="Ank"/>
    <property type="match status" value="2"/>
</dbReference>
<dbReference type="InterPro" id="IPR011011">
    <property type="entry name" value="Znf_FYVE_PHD"/>
</dbReference>
<name>A0A261Y8Q9_9FUNG</name>
<evidence type="ECO:0000256" key="2">
    <source>
        <dbReference type="ARBA" id="ARBA00022737"/>
    </source>
</evidence>
<dbReference type="SMART" id="SM00248">
    <property type="entry name" value="ANK"/>
    <property type="match status" value="4"/>
</dbReference>
<keyword evidence="2" id="KW-0677">Repeat</keyword>
<dbReference type="AlphaFoldDB" id="A0A261Y8Q9"/>
<evidence type="ECO:0000256" key="8">
    <source>
        <dbReference type="SAM" id="MobiDB-lite"/>
    </source>
</evidence>
<keyword evidence="5 6" id="KW-0040">ANK repeat</keyword>
<proteinExistence type="predicted"/>
<dbReference type="PRINTS" id="PR01415">
    <property type="entry name" value="ANKYRIN"/>
</dbReference>
<dbReference type="PANTHER" id="PTHR24173:SF74">
    <property type="entry name" value="ANKYRIN REPEAT DOMAIN-CONTAINING PROTEIN 16"/>
    <property type="match status" value="1"/>
</dbReference>
<feature type="region of interest" description="Disordered" evidence="8">
    <location>
        <begin position="627"/>
        <end position="656"/>
    </location>
</feature>
<accession>A0A261Y8Q9</accession>
<sequence>MAGREDIPEFVTPPIPFVTHPYYGSAHFSSLKLKVPVSTEQETPIPVEEAVETVQVPEHAENEAPADATLTLHAAVQANDLTQVRELAQQASINASNAATGTTPLQLACSRGYLDIVKFLIEDCGAIVDLANKEGETPLHKACYFGHLAVAHYLLSKHANINQADKDGWTPLHNACSRGNEHVVALLLDNGAKVDEGNVMGYTPLISAASKGYQSIVELLLQHGSADPLLKDKFGESAYDAAAAAGWPHICEVLEEAEMNALTSTSEEIEPRYDPLEQHNTIPVILYENQRSQQSLLAQFSKPVFSTSHLLPSDTCGPWSSAATGRPMTKSEVQLPSLHRSRAEQSGPWFWLTDWQLDYIHPKADPRTGWSYAHAFTDPDEEWTPTDPATGNWVRRRGWVRVMKKRLDMGEHSYQEDRRHWTSGEYLERADELVRRASAHANLSGSDQEGNVVNARNRLKAYEDAIQILLGGLKADQDDERRQRATQQVSEYLQIAENLANMIANDDPGAQEPSEQPIELDTVMTGLRLAPNEMSDTAILSTSAPLPIPDPTASNFLGPRLHRAHSTVAASINPTTATMASLLKPALETGELEEMVGRGGASTGAQHATGDQEDNESVLQNTVLNLDHGDDDMQATGPTLHVMPEPSDPSSLPRQWESDDAASECRRCGRRFTFLNRRHHCRRCGLLVCDRCSSNRAVLAPSQVLHDPYTTPTYYYSTSFPEAHRVCDHCYMQLGSQGGIATTSHRQNVASASVPNTPSPHLTPHHMRRSLSSQSLMTECPVCGRNLREFGSTSEQEAHVKDCLEGRNEGLPSVPVRYVVYKLTPDSPLIGRECPICFEEFEAMATIARLNCLCSYHLHCIHDWFAKGKECPVHHR</sequence>
<evidence type="ECO:0008006" key="13">
    <source>
        <dbReference type="Google" id="ProtNLM"/>
    </source>
</evidence>
<evidence type="ECO:0000256" key="6">
    <source>
        <dbReference type="PROSITE-ProRule" id="PRU00023"/>
    </source>
</evidence>